<dbReference type="EMBL" id="LN829119">
    <property type="protein sequence ID" value="CPR22174.1"/>
    <property type="molecule type" value="Genomic_DNA"/>
</dbReference>
<organism evidence="3 4">
    <name type="scientific">Candidatus Filomicrobium marinum</name>
    <dbReference type="NCBI Taxonomy" id="1608628"/>
    <lineage>
        <taxon>Bacteria</taxon>
        <taxon>Pseudomonadati</taxon>
        <taxon>Pseudomonadota</taxon>
        <taxon>Alphaproteobacteria</taxon>
        <taxon>Hyphomicrobiales</taxon>
        <taxon>Hyphomicrobiaceae</taxon>
        <taxon>Filomicrobium</taxon>
    </lineage>
</organism>
<feature type="region of interest" description="Disordered" evidence="2">
    <location>
        <begin position="82"/>
        <end position="104"/>
    </location>
</feature>
<dbReference type="AlphaFoldDB" id="A0A0D6JJL3"/>
<keyword evidence="4" id="KW-1185">Reference proteome</keyword>
<accession>A0A0D6JJL3</accession>
<dbReference type="KEGG" id="fil:BN1229_v1_3614"/>
<evidence type="ECO:0000313" key="3">
    <source>
        <dbReference type="EMBL" id="CPR22174.1"/>
    </source>
</evidence>
<proteinExistence type="predicted"/>
<name>A0A0D6JJL3_9HYPH</name>
<keyword evidence="1" id="KW-0175">Coiled coil</keyword>
<dbReference type="Proteomes" id="UP000033187">
    <property type="component" value="Chromosome 1"/>
</dbReference>
<protein>
    <submittedName>
        <fullName evidence="3">Uncharacterized protein</fullName>
    </submittedName>
</protein>
<evidence type="ECO:0000256" key="2">
    <source>
        <dbReference type="SAM" id="MobiDB-lite"/>
    </source>
</evidence>
<reference evidence="4" key="1">
    <citation type="submission" date="2015-02" db="EMBL/GenBank/DDBJ databases">
        <authorList>
            <person name="Chooi Y.-H."/>
        </authorList>
    </citation>
    <scope>NUCLEOTIDE SEQUENCE [LARGE SCALE GENOMIC DNA]</scope>
    <source>
        <strain evidence="4">strain Y</strain>
    </source>
</reference>
<dbReference type="RefSeq" id="WP_046479311.1">
    <property type="nucleotide sequence ID" value="NZ_LN829118.1"/>
</dbReference>
<feature type="coiled-coil region" evidence="1">
    <location>
        <begin position="110"/>
        <end position="165"/>
    </location>
</feature>
<feature type="compositionally biased region" description="Basic and acidic residues" evidence="2">
    <location>
        <begin position="1"/>
        <end position="30"/>
    </location>
</feature>
<dbReference type="KEGG" id="fiy:BN1229_v1_3607"/>
<gene>
    <name evidence="3" type="ORF">YBN1229_v1_3607</name>
</gene>
<sequence length="169" mass="19512">MNRSRFEQMIDAGLAHREPTRSRNDTDLSRAFRPATKQANKSDFLQMRQENEPGGSLHKPHLSAHDLRKAYRDWQMVFADFDEDLEPHEADTEPGTPEQQQQIPDLPELLNQLANHKQMTRSQLQTLRRQLARHIHPDIVSEDHRQSATAEMAKLNALLDAALRAHGRQ</sequence>
<evidence type="ECO:0000313" key="4">
    <source>
        <dbReference type="Proteomes" id="UP000033187"/>
    </source>
</evidence>
<feature type="region of interest" description="Disordered" evidence="2">
    <location>
        <begin position="1"/>
        <end position="62"/>
    </location>
</feature>
<evidence type="ECO:0000256" key="1">
    <source>
        <dbReference type="SAM" id="Coils"/>
    </source>
</evidence>